<accession>J2ZWH8</accession>
<feature type="domain" description="Major facilitator superfamily (MFS) profile" evidence="8">
    <location>
        <begin position="73"/>
        <end position="458"/>
    </location>
</feature>
<keyword evidence="9" id="KW-0762">Sugar transport</keyword>
<feature type="transmembrane region" description="Helical" evidence="7">
    <location>
        <begin position="306"/>
        <end position="326"/>
    </location>
</feature>
<evidence type="ECO:0000259" key="8">
    <source>
        <dbReference type="PROSITE" id="PS50850"/>
    </source>
</evidence>
<evidence type="ECO:0000313" key="9">
    <source>
        <dbReference type="EMBL" id="EJN57388.1"/>
    </source>
</evidence>
<feature type="transmembrane region" description="Helical" evidence="7">
    <location>
        <begin position="432"/>
        <end position="451"/>
    </location>
</feature>
<gene>
    <name evidence="9" type="ORF">HSB1_43510</name>
</gene>
<comment type="caution">
    <text evidence="9">The sequence shown here is derived from an EMBL/GenBank/DDBJ whole genome shotgun (WGS) entry which is preliminary data.</text>
</comment>
<dbReference type="Proteomes" id="UP000007813">
    <property type="component" value="Unassembled WGS sequence"/>
</dbReference>
<comment type="subcellular location">
    <subcellularLocation>
        <location evidence="1">Cell membrane</location>
        <topology evidence="1">Multi-pass membrane protein</topology>
    </subcellularLocation>
</comment>
<feature type="transmembrane region" description="Helical" evidence="7">
    <location>
        <begin position="370"/>
        <end position="392"/>
    </location>
</feature>
<keyword evidence="9" id="KW-0813">Transport</keyword>
<organism evidence="9 10">
    <name type="scientific">Halogranum salarium B-1</name>
    <dbReference type="NCBI Taxonomy" id="1210908"/>
    <lineage>
        <taxon>Archaea</taxon>
        <taxon>Methanobacteriati</taxon>
        <taxon>Methanobacteriota</taxon>
        <taxon>Stenosarchaea group</taxon>
        <taxon>Halobacteria</taxon>
        <taxon>Halobacteriales</taxon>
        <taxon>Haloferacaceae</taxon>
    </lineage>
</organism>
<feature type="transmembrane region" description="Helical" evidence="7">
    <location>
        <begin position="198"/>
        <end position="216"/>
    </location>
</feature>
<dbReference type="GO" id="GO:0022857">
    <property type="term" value="F:transmembrane transporter activity"/>
    <property type="evidence" value="ECO:0007669"/>
    <property type="project" value="InterPro"/>
</dbReference>
<feature type="transmembrane region" description="Helical" evidence="7">
    <location>
        <begin position="72"/>
        <end position="89"/>
    </location>
</feature>
<evidence type="ECO:0000256" key="4">
    <source>
        <dbReference type="ARBA" id="ARBA00022989"/>
    </source>
</evidence>
<sequence length="459" mass="48330">MNKDICYLTPQSDENRYVISKHESRDSARSNAFSRFPHSVFRPHSRRMTSRSTTTHSDDFTSNEPQQKGQSTWGIVAGASLISTGLAAYEIVPASVTPLIRDSLHIGPTIAGFLVGIMFGTAVIASLPAGAVLDRTDSRNVMALAVLTLIVAGTWGWIAGKQGDYRSVIASRALGGVAYVIVWNAGIDLVSQAATSETRATAVGIFTASGPIGFALGQGTGPLIAHQFGWPAIFVAFTGLTVIGLVVFWPASRGLEPSREDAPSVQEFGAVLRNRKVWSIGLLGFLGYSLYLFVNSWGASYLTAELGLSLAVSGLLVAVFPAIGVVSRISSGLLSDRVFGGRRQPIVLGSFAVSAPLVLFFTRFRSLPLLVALLLLTGFAVQLTLGLSFTYVREVVDSRVAATAVAFQTSVGLAGAFLAPIAGGVIVDLAGFDTAFLLAGLLAVCGIAVAWRAPEPGYS</sequence>
<dbReference type="InterPro" id="IPR036259">
    <property type="entry name" value="MFS_trans_sf"/>
</dbReference>
<feature type="transmembrane region" description="Helical" evidence="7">
    <location>
        <begin position="346"/>
        <end position="364"/>
    </location>
</feature>
<dbReference type="InterPro" id="IPR020846">
    <property type="entry name" value="MFS_dom"/>
</dbReference>
<dbReference type="Gene3D" id="1.20.1250.20">
    <property type="entry name" value="MFS general substrate transporter like domains"/>
    <property type="match status" value="2"/>
</dbReference>
<evidence type="ECO:0000313" key="10">
    <source>
        <dbReference type="Proteomes" id="UP000007813"/>
    </source>
</evidence>
<evidence type="ECO:0000256" key="5">
    <source>
        <dbReference type="ARBA" id="ARBA00023136"/>
    </source>
</evidence>
<dbReference type="Pfam" id="PF07690">
    <property type="entry name" value="MFS_1"/>
    <property type="match status" value="1"/>
</dbReference>
<keyword evidence="2" id="KW-1003">Cell membrane</keyword>
<feature type="transmembrane region" description="Helical" evidence="7">
    <location>
        <begin position="165"/>
        <end position="186"/>
    </location>
</feature>
<dbReference type="PATRIC" id="fig|1210908.3.peg.4065"/>
<reference evidence="9 10" key="1">
    <citation type="journal article" date="2012" name="J. Bacteriol.">
        <title>Draft Genome Sequence of the Extremely Halophilic Archaeon Halogranum salarium B-1T.</title>
        <authorList>
            <person name="Kim K.K."/>
            <person name="Lee K.C."/>
            <person name="Lee J.S."/>
        </authorList>
    </citation>
    <scope>NUCLEOTIDE SEQUENCE [LARGE SCALE GENOMIC DNA]</scope>
    <source>
        <strain evidence="9 10">B-1</strain>
    </source>
</reference>
<evidence type="ECO:0000256" key="1">
    <source>
        <dbReference type="ARBA" id="ARBA00004651"/>
    </source>
</evidence>
<dbReference type="PANTHER" id="PTHR43124">
    <property type="entry name" value="PURINE EFFLUX PUMP PBUE"/>
    <property type="match status" value="1"/>
</dbReference>
<evidence type="ECO:0000256" key="2">
    <source>
        <dbReference type="ARBA" id="ARBA00022475"/>
    </source>
</evidence>
<feature type="transmembrane region" description="Helical" evidence="7">
    <location>
        <begin position="228"/>
        <end position="249"/>
    </location>
</feature>
<dbReference type="PANTHER" id="PTHR43124:SF3">
    <property type="entry name" value="CHLORAMPHENICOL EFFLUX PUMP RV0191"/>
    <property type="match status" value="1"/>
</dbReference>
<keyword evidence="4 7" id="KW-1133">Transmembrane helix</keyword>
<feature type="transmembrane region" description="Helical" evidence="7">
    <location>
        <begin position="109"/>
        <end position="129"/>
    </location>
</feature>
<dbReference type="GO" id="GO:0005886">
    <property type="term" value="C:plasma membrane"/>
    <property type="evidence" value="ECO:0007669"/>
    <property type="project" value="UniProtKB-SubCell"/>
</dbReference>
<dbReference type="EMBL" id="ALJD01000014">
    <property type="protein sequence ID" value="EJN57388.1"/>
    <property type="molecule type" value="Genomic_DNA"/>
</dbReference>
<dbReference type="eggNOG" id="arCOG00130">
    <property type="taxonomic scope" value="Archaea"/>
</dbReference>
<dbReference type="AlphaFoldDB" id="J2ZWH8"/>
<dbReference type="SUPFAM" id="SSF103473">
    <property type="entry name" value="MFS general substrate transporter"/>
    <property type="match status" value="1"/>
</dbReference>
<keyword evidence="5 7" id="KW-0472">Membrane</keyword>
<dbReference type="InterPro" id="IPR050189">
    <property type="entry name" value="MFS_Efflux_Transporters"/>
</dbReference>
<proteinExistence type="predicted"/>
<evidence type="ECO:0000256" key="3">
    <source>
        <dbReference type="ARBA" id="ARBA00022692"/>
    </source>
</evidence>
<feature type="transmembrane region" description="Helical" evidence="7">
    <location>
        <begin position="277"/>
        <end position="294"/>
    </location>
</feature>
<feature type="compositionally biased region" description="Polar residues" evidence="6">
    <location>
        <begin position="60"/>
        <end position="69"/>
    </location>
</feature>
<keyword evidence="3 7" id="KW-0812">Transmembrane</keyword>
<evidence type="ECO:0000256" key="6">
    <source>
        <dbReference type="SAM" id="MobiDB-lite"/>
    </source>
</evidence>
<feature type="region of interest" description="Disordered" evidence="6">
    <location>
        <begin position="44"/>
        <end position="69"/>
    </location>
</feature>
<feature type="transmembrane region" description="Helical" evidence="7">
    <location>
        <begin position="141"/>
        <end position="159"/>
    </location>
</feature>
<dbReference type="PROSITE" id="PS50850">
    <property type="entry name" value="MFS"/>
    <property type="match status" value="1"/>
</dbReference>
<dbReference type="InterPro" id="IPR011701">
    <property type="entry name" value="MFS"/>
</dbReference>
<evidence type="ECO:0000256" key="7">
    <source>
        <dbReference type="SAM" id="Phobius"/>
    </source>
</evidence>
<protein>
    <submittedName>
        <fullName evidence="9">Sugar transporter</fullName>
    </submittedName>
</protein>
<feature type="transmembrane region" description="Helical" evidence="7">
    <location>
        <begin position="404"/>
        <end position="426"/>
    </location>
</feature>
<name>J2ZWH8_9EURY</name>